<gene>
    <name evidence="4" type="ORF">G0Q06_13285</name>
</gene>
<dbReference type="CDD" id="cd07034">
    <property type="entry name" value="TPP_PYR_PFOR_IOR-alpha_like"/>
    <property type="match status" value="1"/>
</dbReference>
<protein>
    <submittedName>
        <fullName evidence="4">2-oxoacid:acceptor oxidoreductase subunit alpha</fullName>
    </submittedName>
</protein>
<feature type="domain" description="Pyruvate flavodoxin/ferredoxin oxidoreductase pyrimidine binding" evidence="3">
    <location>
        <begin position="263"/>
        <end position="474"/>
    </location>
</feature>
<dbReference type="FunFam" id="3.40.50.970:FF:000022">
    <property type="entry name" value="2-oxoglutarate ferredoxin oxidoreductase alpha subunit"/>
    <property type="match status" value="1"/>
</dbReference>
<dbReference type="GO" id="GO:0006979">
    <property type="term" value="P:response to oxidative stress"/>
    <property type="evidence" value="ECO:0007669"/>
    <property type="project" value="TreeGrafter"/>
</dbReference>
<keyword evidence="1" id="KW-0560">Oxidoreductase</keyword>
<dbReference type="RefSeq" id="WP_163966997.1">
    <property type="nucleotide sequence ID" value="NZ_JAAGNX010000003.1"/>
</dbReference>
<feature type="domain" description="Pyruvate/ketoisovalerate oxidoreductase catalytic" evidence="2">
    <location>
        <begin position="23"/>
        <end position="213"/>
    </location>
</feature>
<organism evidence="4 5">
    <name type="scientific">Oceanipulchritudo coccoides</name>
    <dbReference type="NCBI Taxonomy" id="2706888"/>
    <lineage>
        <taxon>Bacteria</taxon>
        <taxon>Pseudomonadati</taxon>
        <taxon>Verrucomicrobiota</taxon>
        <taxon>Opitutia</taxon>
        <taxon>Puniceicoccales</taxon>
        <taxon>Oceanipulchritudinaceae</taxon>
        <taxon>Oceanipulchritudo</taxon>
    </lineage>
</organism>
<keyword evidence="5" id="KW-1185">Reference proteome</keyword>
<evidence type="ECO:0000313" key="5">
    <source>
        <dbReference type="Proteomes" id="UP000478417"/>
    </source>
</evidence>
<name>A0A6B2M5C8_9BACT</name>
<dbReference type="Pfam" id="PF01855">
    <property type="entry name" value="POR_N"/>
    <property type="match status" value="1"/>
</dbReference>
<reference evidence="4 5" key="1">
    <citation type="submission" date="2020-02" db="EMBL/GenBank/DDBJ databases">
        <title>Albibacoteraceae fam. nov., the first described family within the subdivision 4 Verrucomicrobia.</title>
        <authorList>
            <person name="Xi F."/>
        </authorList>
    </citation>
    <scope>NUCLEOTIDE SEQUENCE [LARGE SCALE GENOMIC DNA]</scope>
    <source>
        <strain evidence="4 5">CK1056</strain>
    </source>
</reference>
<dbReference type="PANTHER" id="PTHR32154">
    <property type="entry name" value="PYRUVATE-FLAVODOXIN OXIDOREDUCTASE-RELATED"/>
    <property type="match status" value="1"/>
</dbReference>
<dbReference type="Proteomes" id="UP000478417">
    <property type="component" value="Unassembled WGS sequence"/>
</dbReference>
<dbReference type="InterPro" id="IPR019752">
    <property type="entry name" value="Pyrv/ketoisovalerate_OxRed_cat"/>
</dbReference>
<dbReference type="Gene3D" id="3.40.50.920">
    <property type="match status" value="1"/>
</dbReference>
<dbReference type="InterPro" id="IPR029061">
    <property type="entry name" value="THDP-binding"/>
</dbReference>
<evidence type="ECO:0000256" key="1">
    <source>
        <dbReference type="ARBA" id="ARBA00023002"/>
    </source>
</evidence>
<dbReference type="EMBL" id="JAAGNX010000003">
    <property type="protein sequence ID" value="NDV63432.1"/>
    <property type="molecule type" value="Genomic_DNA"/>
</dbReference>
<evidence type="ECO:0000259" key="2">
    <source>
        <dbReference type="Pfam" id="PF01558"/>
    </source>
</evidence>
<comment type="caution">
    <text evidence="4">The sequence shown here is derived from an EMBL/GenBank/DDBJ whole genome shotgun (WGS) entry which is preliminary data.</text>
</comment>
<accession>A0A6B2M5C8</accession>
<dbReference type="NCBIfam" id="TIGR03710">
    <property type="entry name" value="OAFO_sf"/>
    <property type="match status" value="1"/>
</dbReference>
<dbReference type="InterPro" id="IPR002880">
    <property type="entry name" value="Pyrv_Fd/Flavodoxin_OxRdtase_N"/>
</dbReference>
<evidence type="ECO:0000259" key="3">
    <source>
        <dbReference type="Pfam" id="PF01855"/>
    </source>
</evidence>
<dbReference type="Gene3D" id="3.40.50.970">
    <property type="match status" value="1"/>
</dbReference>
<evidence type="ECO:0000313" key="4">
    <source>
        <dbReference type="EMBL" id="NDV63432.1"/>
    </source>
</evidence>
<dbReference type="Gene3D" id="3.40.920.10">
    <property type="entry name" value="Pyruvate-ferredoxin oxidoreductase, PFOR, domain III"/>
    <property type="match status" value="1"/>
</dbReference>
<dbReference type="GO" id="GO:0016903">
    <property type="term" value="F:oxidoreductase activity, acting on the aldehyde or oxo group of donors"/>
    <property type="evidence" value="ECO:0007669"/>
    <property type="project" value="InterPro"/>
</dbReference>
<proteinExistence type="predicted"/>
<dbReference type="InterPro" id="IPR009014">
    <property type="entry name" value="Transketo_C/PFOR_II"/>
</dbReference>
<dbReference type="InterPro" id="IPR022367">
    <property type="entry name" value="2-oxoacid/accept_OxRdtase_asu"/>
</dbReference>
<dbReference type="AlphaFoldDB" id="A0A6B2M5C8"/>
<sequence>MTEKISGFEERQSVVVRFAGDSGDGMQTVGERFTDSSVVVPNAIATFPDFPAEIRAPAGTIPGVSAFQVHFGSREILTPGDEPDALIAMNPAALKVHLDDLTQGGMLVVNTGAFTPENLKMAGYESNPLEDPELAKKYELVPIDITELTKEALKDSALKTRDKLRCKNFFALGFTYWVYGRPLDPTTRFVQDKWGKKLPEVAEANVQVLKAGYFFGETSEIHRNRYMVTKAVVRAGRYRKISGNEALVLGLVAGARQAEKELVYSGYPITPASSILEMVSTYKHFGIKSVQAEDEIAAIGVALGASFAGSIGITGTSGPGMCLKSEFMGLAASVELPLVICNIQRGGPSTGLPTKTEQSDLLQAMFGRHGESPLPIVAAMSPSDCFPVAYEAMRIAITYSTPVIILSDLYVANGAEPWRLPDLSEFSPIEVPTPNTDGPYRPFERNPETLARAQAIPGTKGFEHRLGGLEKNDAGEVSYDPENHEHMTEMRASKIQRIADSYAPLIINGEPEGDVLALAWGGTFGAVTSAVRTLQAEGYKVSSVHLRHLNPLPNDLEATLRQFKKVIIPELNTGQLAMLVRARYLIDAVPLNKMKGRPFKVAEIRDAILNLIPS</sequence>
<dbReference type="InterPro" id="IPR050722">
    <property type="entry name" value="Pyruvate:ferred/Flavod_OxRd"/>
</dbReference>
<dbReference type="SUPFAM" id="SSF52518">
    <property type="entry name" value="Thiamin diphosphate-binding fold (THDP-binding)"/>
    <property type="match status" value="1"/>
</dbReference>
<dbReference type="Pfam" id="PF01558">
    <property type="entry name" value="POR"/>
    <property type="match status" value="1"/>
</dbReference>
<dbReference type="PANTHER" id="PTHR32154:SF20">
    <property type="entry name" value="2-OXOGLUTARATE OXIDOREDUCTASE SUBUNIT KORA"/>
    <property type="match status" value="1"/>
</dbReference>
<dbReference type="SUPFAM" id="SSF52922">
    <property type="entry name" value="TK C-terminal domain-like"/>
    <property type="match status" value="1"/>
</dbReference>
<dbReference type="SUPFAM" id="SSF53323">
    <property type="entry name" value="Pyruvate-ferredoxin oxidoreductase, PFOR, domain III"/>
    <property type="match status" value="1"/>
</dbReference>
<dbReference type="InterPro" id="IPR002869">
    <property type="entry name" value="Pyrv_flavodox_OxRed_cen"/>
</dbReference>